<evidence type="ECO:0000256" key="4">
    <source>
        <dbReference type="ARBA" id="ARBA00022692"/>
    </source>
</evidence>
<evidence type="ECO:0000256" key="3">
    <source>
        <dbReference type="ARBA" id="ARBA00022679"/>
    </source>
</evidence>
<dbReference type="InterPro" id="IPR032805">
    <property type="entry name" value="Wax_synthase_dom"/>
</dbReference>
<feature type="transmembrane region" description="Helical" evidence="9">
    <location>
        <begin position="35"/>
        <end position="53"/>
    </location>
</feature>
<feature type="transmembrane region" description="Helical" evidence="9">
    <location>
        <begin position="264"/>
        <end position="286"/>
    </location>
</feature>
<organism evidence="11 14">
    <name type="scientific">Medicago truncatula</name>
    <name type="common">Barrel medic</name>
    <name type="synonym">Medicago tribuloides</name>
    <dbReference type="NCBI Taxonomy" id="3880"/>
    <lineage>
        <taxon>Eukaryota</taxon>
        <taxon>Viridiplantae</taxon>
        <taxon>Streptophyta</taxon>
        <taxon>Embryophyta</taxon>
        <taxon>Tracheophyta</taxon>
        <taxon>Spermatophyta</taxon>
        <taxon>Magnoliopsida</taxon>
        <taxon>eudicotyledons</taxon>
        <taxon>Gunneridae</taxon>
        <taxon>Pentapetalae</taxon>
        <taxon>rosids</taxon>
        <taxon>fabids</taxon>
        <taxon>Fabales</taxon>
        <taxon>Fabaceae</taxon>
        <taxon>Papilionoideae</taxon>
        <taxon>50 kb inversion clade</taxon>
        <taxon>NPAAA clade</taxon>
        <taxon>Hologalegina</taxon>
        <taxon>IRL clade</taxon>
        <taxon>Trifolieae</taxon>
        <taxon>Medicago</taxon>
    </lineage>
</organism>
<keyword evidence="14" id="KW-1185">Reference proteome</keyword>
<dbReference type="EC" id="2.3.1.75" evidence="12"/>
<dbReference type="PANTHER" id="PTHR31595:SF38">
    <property type="entry name" value="MBOAT (MEMBRANE BOUND O-ACYL TRANSFERASE) FAMILY PROTEIN"/>
    <property type="match status" value="1"/>
</dbReference>
<dbReference type="InterPro" id="IPR044851">
    <property type="entry name" value="Wax_synthase"/>
</dbReference>
<reference evidence="11 14" key="1">
    <citation type="journal article" date="2011" name="Nature">
        <title>The Medicago genome provides insight into the evolution of rhizobial symbioses.</title>
        <authorList>
            <person name="Young N.D."/>
            <person name="Debelle F."/>
            <person name="Oldroyd G.E."/>
            <person name="Geurts R."/>
            <person name="Cannon S.B."/>
            <person name="Udvardi M.K."/>
            <person name="Benedito V.A."/>
            <person name="Mayer K.F."/>
            <person name="Gouzy J."/>
            <person name="Schoof H."/>
            <person name="Van de Peer Y."/>
            <person name="Proost S."/>
            <person name="Cook D.R."/>
            <person name="Meyers B.C."/>
            <person name="Spannagl M."/>
            <person name="Cheung F."/>
            <person name="De Mita S."/>
            <person name="Krishnakumar V."/>
            <person name="Gundlach H."/>
            <person name="Zhou S."/>
            <person name="Mudge J."/>
            <person name="Bharti A.K."/>
            <person name="Murray J.D."/>
            <person name="Naoumkina M.A."/>
            <person name="Rosen B."/>
            <person name="Silverstein K.A."/>
            <person name="Tang H."/>
            <person name="Rombauts S."/>
            <person name="Zhao P.X."/>
            <person name="Zhou P."/>
            <person name="Barbe V."/>
            <person name="Bardou P."/>
            <person name="Bechner M."/>
            <person name="Bellec A."/>
            <person name="Berger A."/>
            <person name="Berges H."/>
            <person name="Bidwell S."/>
            <person name="Bisseling T."/>
            <person name="Choisne N."/>
            <person name="Couloux A."/>
            <person name="Denny R."/>
            <person name="Deshpande S."/>
            <person name="Dai X."/>
            <person name="Doyle J.J."/>
            <person name="Dudez A.M."/>
            <person name="Farmer A.D."/>
            <person name="Fouteau S."/>
            <person name="Franken C."/>
            <person name="Gibelin C."/>
            <person name="Gish J."/>
            <person name="Goldstein S."/>
            <person name="Gonzalez A.J."/>
            <person name="Green P.J."/>
            <person name="Hallab A."/>
            <person name="Hartog M."/>
            <person name="Hua A."/>
            <person name="Humphray S.J."/>
            <person name="Jeong D.H."/>
            <person name="Jing Y."/>
            <person name="Jocker A."/>
            <person name="Kenton S.M."/>
            <person name="Kim D.J."/>
            <person name="Klee K."/>
            <person name="Lai H."/>
            <person name="Lang C."/>
            <person name="Lin S."/>
            <person name="Macmil S.L."/>
            <person name="Magdelenat G."/>
            <person name="Matthews L."/>
            <person name="McCorrison J."/>
            <person name="Monaghan E.L."/>
            <person name="Mun J.H."/>
            <person name="Najar F.Z."/>
            <person name="Nicholson C."/>
            <person name="Noirot C."/>
            <person name="O'Bleness M."/>
            <person name="Paule C.R."/>
            <person name="Poulain J."/>
            <person name="Prion F."/>
            <person name="Qin B."/>
            <person name="Qu C."/>
            <person name="Retzel E.F."/>
            <person name="Riddle C."/>
            <person name="Sallet E."/>
            <person name="Samain S."/>
            <person name="Samson N."/>
            <person name="Sanders I."/>
            <person name="Saurat O."/>
            <person name="Scarpelli C."/>
            <person name="Schiex T."/>
            <person name="Segurens B."/>
            <person name="Severin A.J."/>
            <person name="Sherrier D.J."/>
            <person name="Shi R."/>
            <person name="Sims S."/>
            <person name="Singer S.R."/>
            <person name="Sinharoy S."/>
            <person name="Sterck L."/>
            <person name="Viollet A."/>
            <person name="Wang B.B."/>
            <person name="Wang K."/>
            <person name="Wang M."/>
            <person name="Wang X."/>
            <person name="Warfsmann J."/>
            <person name="Weissenbach J."/>
            <person name="White D.D."/>
            <person name="White J.D."/>
            <person name="Wiley G.B."/>
            <person name="Wincker P."/>
            <person name="Xing Y."/>
            <person name="Yang L."/>
            <person name="Yao Z."/>
            <person name="Ying F."/>
            <person name="Zhai J."/>
            <person name="Zhou L."/>
            <person name="Zuber A."/>
            <person name="Denarie J."/>
            <person name="Dixon R.A."/>
            <person name="May G.D."/>
            <person name="Schwartz D.C."/>
            <person name="Rogers J."/>
            <person name="Quetier F."/>
            <person name="Town C.D."/>
            <person name="Roe B.A."/>
        </authorList>
    </citation>
    <scope>NUCLEOTIDE SEQUENCE [LARGE SCALE GENOMIC DNA]</scope>
    <source>
        <strain evidence="11">A17</strain>
        <strain evidence="13 14">cv. Jemalong A17</strain>
    </source>
</reference>
<name>G7IFK0_MEDTR</name>
<gene>
    <name evidence="13" type="primary">11446077</name>
    <name evidence="11" type="ordered locus">MTR_2g015220</name>
    <name evidence="12" type="ORF">MtrunA17_Chr2g0283201</name>
</gene>
<dbReference type="AlphaFoldDB" id="G7IFK0"/>
<evidence type="ECO:0000259" key="10">
    <source>
        <dbReference type="Pfam" id="PF13813"/>
    </source>
</evidence>
<feature type="transmembrane region" description="Helical" evidence="9">
    <location>
        <begin position="59"/>
        <end position="80"/>
    </location>
</feature>
<dbReference type="EMBL" id="CM001218">
    <property type="protein sequence ID" value="AES63951.2"/>
    <property type="molecule type" value="Genomic_DNA"/>
</dbReference>
<dbReference type="Gramene" id="rna7693">
    <property type="protein sequence ID" value="RHN72026.1"/>
    <property type="gene ID" value="gene7693"/>
</dbReference>
<evidence type="ECO:0000256" key="6">
    <source>
        <dbReference type="ARBA" id="ARBA00023098"/>
    </source>
</evidence>
<accession>G7IFK0</accession>
<dbReference type="GO" id="GO:0006629">
    <property type="term" value="P:lipid metabolic process"/>
    <property type="evidence" value="ECO:0007669"/>
    <property type="project" value="UniProtKB-KW"/>
</dbReference>
<evidence type="ECO:0000313" key="12">
    <source>
        <dbReference type="EMBL" id="RHN72026.1"/>
    </source>
</evidence>
<sequence length="335" mass="38746">MIEEINNFIMVWTVATTLFWYSYRIGKVIPKGRKRLVSLFPPILILLLLPVRLTSVHLGSISSFFLAWLSAFKLLLFAFAKGPLASNPPLSLPHFVLLASLPIKFQHNNHTNKNQIKVAPLNWRELVVMSILLYFFIPSYEKRESFHPLILMSLYGLHLYTGLEIFLTVITKIARKVVQVELEQPFNKPYLSTSVQDFWGRRWNIMVTRILHPSIYEPVMKAASHVIGRKWAPIPAVMVTFTVSGLMHDLIFYHMKREKATWEAWEPCWDSMCFFFIHGVCVALEIAYKKIFKPKHQLLPRVVSCTLTMAFVVSTALYFFVPALVRSGVTFKQNI</sequence>
<feature type="transmembrane region" description="Helical" evidence="9">
    <location>
        <begin position="149"/>
        <end position="170"/>
    </location>
</feature>
<evidence type="ECO:0000256" key="5">
    <source>
        <dbReference type="ARBA" id="ARBA00022989"/>
    </source>
</evidence>
<evidence type="ECO:0000256" key="7">
    <source>
        <dbReference type="ARBA" id="ARBA00023136"/>
    </source>
</evidence>
<dbReference type="Proteomes" id="UP000002051">
    <property type="component" value="Chromosome 2"/>
</dbReference>
<keyword evidence="5 9" id="KW-1133">Transmembrane helix</keyword>
<dbReference type="Pfam" id="PF13813">
    <property type="entry name" value="MBOAT_2"/>
    <property type="match status" value="1"/>
</dbReference>
<dbReference type="KEGG" id="mtr:11446077"/>
<comment type="subcellular location">
    <subcellularLocation>
        <location evidence="1">Membrane</location>
        <topology evidence="1">Multi-pass membrane protein</topology>
    </subcellularLocation>
</comment>
<dbReference type="HOGENOM" id="CLU_045902_0_0_1"/>
<feature type="transmembrane region" description="Helical" evidence="9">
    <location>
        <begin position="298"/>
        <end position="321"/>
    </location>
</feature>
<evidence type="ECO:0000256" key="9">
    <source>
        <dbReference type="SAM" id="Phobius"/>
    </source>
</evidence>
<dbReference type="eggNOG" id="ENOG502QW01">
    <property type="taxonomic scope" value="Eukaryota"/>
</dbReference>
<dbReference type="PaxDb" id="3880-AES63951"/>
<evidence type="ECO:0000256" key="1">
    <source>
        <dbReference type="ARBA" id="ARBA00004141"/>
    </source>
</evidence>
<evidence type="ECO:0000313" key="13">
    <source>
        <dbReference type="EnsemblPlants" id="AES63951"/>
    </source>
</evidence>
<evidence type="ECO:0000256" key="8">
    <source>
        <dbReference type="ARBA" id="ARBA00023315"/>
    </source>
</evidence>
<dbReference type="PANTHER" id="PTHR31595">
    <property type="entry name" value="LONG-CHAIN-ALCOHOL O-FATTY-ACYLTRANSFERASE 3-RELATED"/>
    <property type="match status" value="1"/>
</dbReference>
<reference evidence="12" key="4">
    <citation type="journal article" date="2018" name="Nat. Plants">
        <title>Whole-genome landscape of Medicago truncatula symbiotic genes.</title>
        <authorList>
            <person name="Pecrix Y."/>
            <person name="Gamas P."/>
            <person name="Carrere S."/>
        </authorList>
    </citation>
    <scope>NUCLEOTIDE SEQUENCE</scope>
    <source>
        <tissue evidence="12">Leaves</tissue>
    </source>
</reference>
<feature type="domain" description="Wax synthase" evidence="10">
    <location>
        <begin position="185"/>
        <end position="276"/>
    </location>
</feature>
<dbReference type="OrthoDB" id="1077582at2759"/>
<accession>A0A0C3UXW2</accession>
<keyword evidence="8 12" id="KW-0012">Acyltransferase</keyword>
<keyword evidence="7 9" id="KW-0472">Membrane</keyword>
<dbReference type="STRING" id="3880.G7IFK0"/>
<dbReference type="GO" id="GO:0016020">
    <property type="term" value="C:membrane"/>
    <property type="evidence" value="ECO:0007669"/>
    <property type="project" value="UniProtKB-SubCell"/>
</dbReference>
<protein>
    <submittedName>
        <fullName evidence="11">Membrane bound O-acyl transferase family protein, putative</fullName>
    </submittedName>
    <submittedName>
        <fullName evidence="12">Putative long-chain-alcohol O-fatty-acyltransferase</fullName>
        <ecNumber evidence="12">2.3.1.75</ecNumber>
    </submittedName>
</protein>
<reference evidence="13" key="3">
    <citation type="submission" date="2015-04" db="UniProtKB">
        <authorList>
            <consortium name="EnsemblPlants"/>
        </authorList>
    </citation>
    <scope>IDENTIFICATION</scope>
    <source>
        <strain evidence="13">cv. Jemalong A17</strain>
    </source>
</reference>
<keyword evidence="6" id="KW-0443">Lipid metabolism</keyword>
<comment type="similarity">
    <text evidence="2">Belongs to the wax synthase family.</text>
</comment>
<feature type="transmembrane region" description="Helical" evidence="9">
    <location>
        <begin position="231"/>
        <end position="252"/>
    </location>
</feature>
<feature type="transmembrane region" description="Helical" evidence="9">
    <location>
        <begin position="6"/>
        <end position="23"/>
    </location>
</feature>
<dbReference type="EnsemblPlants" id="AES63951">
    <property type="protein sequence ID" value="AES63951"/>
    <property type="gene ID" value="MTR_2g015220"/>
</dbReference>
<dbReference type="GO" id="GO:0047196">
    <property type="term" value="F:long-chain-alcohol O-fatty-acyltransferase activity"/>
    <property type="evidence" value="ECO:0007669"/>
    <property type="project" value="UniProtKB-EC"/>
</dbReference>
<evidence type="ECO:0000313" key="11">
    <source>
        <dbReference type="EMBL" id="AES63951.2"/>
    </source>
</evidence>
<keyword evidence="3 11" id="KW-0808">Transferase</keyword>
<feature type="transmembrane region" description="Helical" evidence="9">
    <location>
        <begin position="121"/>
        <end position="137"/>
    </location>
</feature>
<keyword evidence="4 9" id="KW-0812">Transmembrane</keyword>
<dbReference type="EMBL" id="PSQE01000002">
    <property type="protein sequence ID" value="RHN72026.1"/>
    <property type="molecule type" value="Genomic_DNA"/>
</dbReference>
<evidence type="ECO:0000256" key="2">
    <source>
        <dbReference type="ARBA" id="ARBA00007282"/>
    </source>
</evidence>
<dbReference type="Proteomes" id="UP000265566">
    <property type="component" value="Chromosome 2"/>
</dbReference>
<evidence type="ECO:0000313" key="14">
    <source>
        <dbReference type="Proteomes" id="UP000002051"/>
    </source>
</evidence>
<reference evidence="11 14" key="2">
    <citation type="journal article" date="2014" name="BMC Genomics">
        <title>An improved genome release (version Mt4.0) for the model legume Medicago truncatula.</title>
        <authorList>
            <person name="Tang H."/>
            <person name="Krishnakumar V."/>
            <person name="Bidwell S."/>
            <person name="Rosen B."/>
            <person name="Chan A."/>
            <person name="Zhou S."/>
            <person name="Gentzbittel L."/>
            <person name="Childs K.L."/>
            <person name="Yandell M."/>
            <person name="Gundlach H."/>
            <person name="Mayer K.F."/>
            <person name="Schwartz D.C."/>
            <person name="Town C.D."/>
        </authorList>
    </citation>
    <scope>GENOME REANNOTATION</scope>
    <source>
        <strain evidence="13 14">cv. Jemalong A17</strain>
    </source>
</reference>
<proteinExistence type="inferred from homology"/>